<comment type="similarity">
    <text evidence="6">Belongs to the UPF0758 family.</text>
</comment>
<dbReference type="PROSITE" id="PS50249">
    <property type="entry name" value="MPN"/>
    <property type="match status" value="1"/>
</dbReference>
<feature type="domain" description="MPN" evidence="7">
    <location>
        <begin position="107"/>
        <end position="229"/>
    </location>
</feature>
<evidence type="ECO:0000313" key="8">
    <source>
        <dbReference type="EMBL" id="GAA4465362.1"/>
    </source>
</evidence>
<dbReference type="EMBL" id="BAABFA010000010">
    <property type="protein sequence ID" value="GAA4465362.1"/>
    <property type="molecule type" value="Genomic_DNA"/>
</dbReference>
<keyword evidence="2" id="KW-0479">Metal-binding</keyword>
<gene>
    <name evidence="8" type="primary">radC</name>
    <name evidence="8" type="ORF">GCM10023093_17430</name>
</gene>
<accession>A0ABP8NHC2</accession>
<keyword evidence="1" id="KW-0645">Protease</keyword>
<proteinExistence type="inferred from homology"/>
<dbReference type="InterPro" id="IPR046778">
    <property type="entry name" value="UPF0758_N"/>
</dbReference>
<protein>
    <submittedName>
        <fullName evidence="8">DNA repair protein RadC</fullName>
    </submittedName>
</protein>
<dbReference type="InterPro" id="IPR001405">
    <property type="entry name" value="UPF0758"/>
</dbReference>
<evidence type="ECO:0000313" key="9">
    <source>
        <dbReference type="Proteomes" id="UP001500067"/>
    </source>
</evidence>
<dbReference type="PANTHER" id="PTHR30471:SF3">
    <property type="entry name" value="UPF0758 PROTEIN YEES-RELATED"/>
    <property type="match status" value="1"/>
</dbReference>
<dbReference type="InterPro" id="IPR020891">
    <property type="entry name" value="UPF0758_CS"/>
</dbReference>
<evidence type="ECO:0000256" key="1">
    <source>
        <dbReference type="ARBA" id="ARBA00022670"/>
    </source>
</evidence>
<keyword evidence="5" id="KW-0482">Metalloprotease</keyword>
<evidence type="ECO:0000259" key="7">
    <source>
        <dbReference type="PROSITE" id="PS50249"/>
    </source>
</evidence>
<dbReference type="CDD" id="cd08071">
    <property type="entry name" value="MPN_DUF2466"/>
    <property type="match status" value="1"/>
</dbReference>
<dbReference type="Gene3D" id="3.40.140.10">
    <property type="entry name" value="Cytidine Deaminase, domain 2"/>
    <property type="match status" value="1"/>
</dbReference>
<comment type="caution">
    <text evidence="8">The sequence shown here is derived from an EMBL/GenBank/DDBJ whole genome shotgun (WGS) entry which is preliminary data.</text>
</comment>
<dbReference type="Pfam" id="PF20582">
    <property type="entry name" value="UPF0758_N"/>
    <property type="match status" value="1"/>
</dbReference>
<evidence type="ECO:0000256" key="2">
    <source>
        <dbReference type="ARBA" id="ARBA00022723"/>
    </source>
</evidence>
<dbReference type="Proteomes" id="UP001500067">
    <property type="component" value="Unassembled WGS sequence"/>
</dbReference>
<dbReference type="PROSITE" id="PS01302">
    <property type="entry name" value="UPF0758"/>
    <property type="match status" value="1"/>
</dbReference>
<dbReference type="PANTHER" id="PTHR30471">
    <property type="entry name" value="DNA REPAIR PROTEIN RADC"/>
    <property type="match status" value="1"/>
</dbReference>
<evidence type="ECO:0000256" key="3">
    <source>
        <dbReference type="ARBA" id="ARBA00022801"/>
    </source>
</evidence>
<dbReference type="InterPro" id="IPR025657">
    <property type="entry name" value="RadC_JAB"/>
</dbReference>
<evidence type="ECO:0000256" key="4">
    <source>
        <dbReference type="ARBA" id="ARBA00022833"/>
    </source>
</evidence>
<keyword evidence="9" id="KW-1185">Reference proteome</keyword>
<sequence>MAMNLSIKNWAEDERPREKMLQKGAAALADAELLGILIASGTRERSAIELARDILQLAGNNLLELGKLTPADLQKVKGIGEARAITICAALELGRRRQMSEGLERPVIGRSKDALPIVMPLLQDLAHEVMCVLYLNTANKVLRTEVISSGGLTGTVADIKVILRNCLLNNATGLILAHNHPSGDTKASAQDIALTKAMKEAARLMDIRLLDHIIVAGHQHLSLADEGLF</sequence>
<organism evidence="8 9">
    <name type="scientific">Nemorincola caseinilytica</name>
    <dbReference type="NCBI Taxonomy" id="2054315"/>
    <lineage>
        <taxon>Bacteria</taxon>
        <taxon>Pseudomonadati</taxon>
        <taxon>Bacteroidota</taxon>
        <taxon>Chitinophagia</taxon>
        <taxon>Chitinophagales</taxon>
        <taxon>Chitinophagaceae</taxon>
        <taxon>Nemorincola</taxon>
    </lineage>
</organism>
<dbReference type="NCBIfam" id="NF000642">
    <property type="entry name" value="PRK00024.1"/>
    <property type="match status" value="1"/>
</dbReference>
<reference evidence="9" key="1">
    <citation type="journal article" date="2019" name="Int. J. Syst. Evol. Microbiol.">
        <title>The Global Catalogue of Microorganisms (GCM) 10K type strain sequencing project: providing services to taxonomists for standard genome sequencing and annotation.</title>
        <authorList>
            <consortium name="The Broad Institute Genomics Platform"/>
            <consortium name="The Broad Institute Genome Sequencing Center for Infectious Disease"/>
            <person name="Wu L."/>
            <person name="Ma J."/>
        </authorList>
    </citation>
    <scope>NUCLEOTIDE SEQUENCE [LARGE SCALE GENOMIC DNA]</scope>
    <source>
        <strain evidence="9">JCM 32105</strain>
    </source>
</reference>
<evidence type="ECO:0000256" key="5">
    <source>
        <dbReference type="ARBA" id="ARBA00023049"/>
    </source>
</evidence>
<dbReference type="InterPro" id="IPR037518">
    <property type="entry name" value="MPN"/>
</dbReference>
<keyword evidence="3" id="KW-0378">Hydrolase</keyword>
<evidence type="ECO:0000256" key="6">
    <source>
        <dbReference type="RuleBase" id="RU003797"/>
    </source>
</evidence>
<name>A0ABP8NHC2_9BACT</name>
<dbReference type="NCBIfam" id="TIGR00608">
    <property type="entry name" value="radc"/>
    <property type="match status" value="1"/>
</dbReference>
<dbReference type="Pfam" id="PF04002">
    <property type="entry name" value="RadC"/>
    <property type="match status" value="1"/>
</dbReference>
<keyword evidence="4" id="KW-0862">Zinc</keyword>